<protein>
    <submittedName>
        <fullName evidence="1">Uncharacterized protein</fullName>
    </submittedName>
</protein>
<accession>A0A0E9S2A8</accession>
<dbReference type="AlphaFoldDB" id="A0A0E9S2A8"/>
<proteinExistence type="predicted"/>
<evidence type="ECO:0000313" key="1">
    <source>
        <dbReference type="EMBL" id="JAH35416.1"/>
    </source>
</evidence>
<sequence>MRLCIFLHGAEVPPSPGLHILEARSLFTSHALYKGHQTFVFVIAWTPRHNTFSCECHLQSQPKSAACYR</sequence>
<dbReference type="EMBL" id="GBXM01073161">
    <property type="protein sequence ID" value="JAH35416.1"/>
    <property type="molecule type" value="Transcribed_RNA"/>
</dbReference>
<reference evidence="1" key="2">
    <citation type="journal article" date="2015" name="Fish Shellfish Immunol.">
        <title>Early steps in the European eel (Anguilla anguilla)-Vibrio vulnificus interaction in the gills: Role of the RtxA13 toxin.</title>
        <authorList>
            <person name="Callol A."/>
            <person name="Pajuelo D."/>
            <person name="Ebbesson L."/>
            <person name="Teles M."/>
            <person name="MacKenzie S."/>
            <person name="Amaro C."/>
        </authorList>
    </citation>
    <scope>NUCLEOTIDE SEQUENCE</scope>
</reference>
<reference evidence="1" key="1">
    <citation type="submission" date="2014-11" db="EMBL/GenBank/DDBJ databases">
        <authorList>
            <person name="Amaro Gonzalez C."/>
        </authorList>
    </citation>
    <scope>NUCLEOTIDE SEQUENCE</scope>
</reference>
<organism evidence="1">
    <name type="scientific">Anguilla anguilla</name>
    <name type="common">European freshwater eel</name>
    <name type="synonym">Muraena anguilla</name>
    <dbReference type="NCBI Taxonomy" id="7936"/>
    <lineage>
        <taxon>Eukaryota</taxon>
        <taxon>Metazoa</taxon>
        <taxon>Chordata</taxon>
        <taxon>Craniata</taxon>
        <taxon>Vertebrata</taxon>
        <taxon>Euteleostomi</taxon>
        <taxon>Actinopterygii</taxon>
        <taxon>Neopterygii</taxon>
        <taxon>Teleostei</taxon>
        <taxon>Anguilliformes</taxon>
        <taxon>Anguillidae</taxon>
        <taxon>Anguilla</taxon>
    </lineage>
</organism>
<name>A0A0E9S2A8_ANGAN</name>